<dbReference type="Proteomes" id="UP001596158">
    <property type="component" value="Unassembled WGS sequence"/>
</dbReference>
<name>A0ABW1RSI4_9LACO</name>
<reference evidence="2" key="1">
    <citation type="journal article" date="2019" name="Int. J. Syst. Evol. Microbiol.">
        <title>The Global Catalogue of Microorganisms (GCM) 10K type strain sequencing project: providing services to taxonomists for standard genome sequencing and annotation.</title>
        <authorList>
            <consortium name="The Broad Institute Genomics Platform"/>
            <consortium name="The Broad Institute Genome Sequencing Center for Infectious Disease"/>
            <person name="Wu L."/>
            <person name="Ma J."/>
        </authorList>
    </citation>
    <scope>NUCLEOTIDE SEQUENCE [LARGE SCALE GENOMIC DNA]</scope>
    <source>
        <strain evidence="2">CCM 8924</strain>
    </source>
</reference>
<evidence type="ECO:0000313" key="2">
    <source>
        <dbReference type="Proteomes" id="UP001596158"/>
    </source>
</evidence>
<evidence type="ECO:0000313" key="1">
    <source>
        <dbReference type="EMBL" id="MFC6178416.1"/>
    </source>
</evidence>
<gene>
    <name evidence="1" type="ORF">ACFQGR_03250</name>
</gene>
<dbReference type="RefSeq" id="WP_155982506.1">
    <property type="nucleotide sequence ID" value="NZ_BJDT01000002.1"/>
</dbReference>
<sequence length="56" mass="6300">MMFVNKIVEYNSIPLYVGSIVENNTADDISEDTAAYIANELISEESRNRNSQDDLS</sequence>
<protein>
    <submittedName>
        <fullName evidence="1">Uncharacterized protein</fullName>
    </submittedName>
</protein>
<keyword evidence="2" id="KW-1185">Reference proteome</keyword>
<organism evidence="1 2">
    <name type="scientific">Weissella sagaensis</name>
    <dbReference type="NCBI Taxonomy" id="2559928"/>
    <lineage>
        <taxon>Bacteria</taxon>
        <taxon>Bacillati</taxon>
        <taxon>Bacillota</taxon>
        <taxon>Bacilli</taxon>
        <taxon>Lactobacillales</taxon>
        <taxon>Lactobacillaceae</taxon>
        <taxon>Weissella</taxon>
    </lineage>
</organism>
<accession>A0ABW1RSI4</accession>
<dbReference type="EMBL" id="JBHSSG010000008">
    <property type="protein sequence ID" value="MFC6178416.1"/>
    <property type="molecule type" value="Genomic_DNA"/>
</dbReference>
<comment type="caution">
    <text evidence="1">The sequence shown here is derived from an EMBL/GenBank/DDBJ whole genome shotgun (WGS) entry which is preliminary data.</text>
</comment>
<proteinExistence type="predicted"/>